<comment type="similarity">
    <text evidence="6">Belongs to the peptidase M48 family.</text>
</comment>
<dbReference type="GO" id="GO:0046872">
    <property type="term" value="F:metal ion binding"/>
    <property type="evidence" value="ECO:0007669"/>
    <property type="project" value="UniProtKB-KW"/>
</dbReference>
<dbReference type="InterPro" id="IPR001915">
    <property type="entry name" value="Peptidase_M48"/>
</dbReference>
<evidence type="ECO:0000313" key="9">
    <source>
        <dbReference type="Proteomes" id="UP000006732"/>
    </source>
</evidence>
<dbReference type="HOGENOM" id="CLU_029002_5_0_7"/>
<dbReference type="GO" id="GO:0016020">
    <property type="term" value="C:membrane"/>
    <property type="evidence" value="ECO:0007669"/>
    <property type="project" value="TreeGrafter"/>
</dbReference>
<dbReference type="PANTHER" id="PTHR22726:SF24">
    <property type="entry name" value="M48 FAMILY METALLOPEPTIDASE"/>
    <property type="match status" value="1"/>
</dbReference>
<organism evidence="8 9">
    <name type="scientific">Pelobacter propionicus (strain DSM 2379 / NBRC 103807 / OttBd1)</name>
    <dbReference type="NCBI Taxonomy" id="338966"/>
    <lineage>
        <taxon>Bacteria</taxon>
        <taxon>Pseudomonadati</taxon>
        <taxon>Thermodesulfobacteriota</taxon>
        <taxon>Desulfuromonadia</taxon>
        <taxon>Desulfuromonadales</taxon>
        <taxon>Desulfuromonadaceae</taxon>
        <taxon>Pelobacter</taxon>
    </lineage>
</organism>
<reference evidence="8 9" key="1">
    <citation type="submission" date="2006-10" db="EMBL/GenBank/DDBJ databases">
        <title>Complete sequence of chromosome of Pelobacter propionicus DSM 2379.</title>
        <authorList>
            <consortium name="US DOE Joint Genome Institute"/>
            <person name="Copeland A."/>
            <person name="Lucas S."/>
            <person name="Lapidus A."/>
            <person name="Barry K."/>
            <person name="Detter J.C."/>
            <person name="Glavina del Rio T."/>
            <person name="Hammon N."/>
            <person name="Israni S."/>
            <person name="Dalin E."/>
            <person name="Tice H."/>
            <person name="Pitluck S."/>
            <person name="Saunders E."/>
            <person name="Brettin T."/>
            <person name="Bruce D."/>
            <person name="Han C."/>
            <person name="Tapia R."/>
            <person name="Schmutz J."/>
            <person name="Larimer F."/>
            <person name="Land M."/>
            <person name="Hauser L."/>
            <person name="Kyrpides N."/>
            <person name="Kim E."/>
            <person name="Lovley D."/>
            <person name="Richardson P."/>
        </authorList>
    </citation>
    <scope>NUCLEOTIDE SEQUENCE [LARGE SCALE GENOMIC DNA]</scope>
    <source>
        <strain evidence="9">DSM 2379 / NBRC 103807 / OttBd1</strain>
    </source>
</reference>
<comment type="cofactor">
    <cofactor evidence="6">
        <name>Zn(2+)</name>
        <dbReference type="ChEBI" id="CHEBI:29105"/>
    </cofactor>
    <text evidence="6">Binds 1 zinc ion per subunit.</text>
</comment>
<evidence type="ECO:0000256" key="6">
    <source>
        <dbReference type="RuleBase" id="RU003983"/>
    </source>
</evidence>
<proteinExistence type="inferred from homology"/>
<accession>A1AU50</accession>
<evidence type="ECO:0000256" key="3">
    <source>
        <dbReference type="ARBA" id="ARBA00022801"/>
    </source>
</evidence>
<keyword evidence="3 6" id="KW-0378">Hydrolase</keyword>
<dbReference type="PROSITE" id="PS51257">
    <property type="entry name" value="PROKAR_LIPOPROTEIN"/>
    <property type="match status" value="1"/>
</dbReference>
<gene>
    <name evidence="8" type="ordered locus">Ppro_3278</name>
</gene>
<protein>
    <submittedName>
        <fullName evidence="8">Peptidase M48, Ste24p</fullName>
    </submittedName>
</protein>
<dbReference type="GO" id="GO:0004222">
    <property type="term" value="F:metalloendopeptidase activity"/>
    <property type="evidence" value="ECO:0007669"/>
    <property type="project" value="InterPro"/>
</dbReference>
<sequence length="265" mass="29148">MSRRIFAIIACLLLLSACSTVPITGRSQLNLIPGSSMLSMSLQQYDQFLKEHKLSTNQEQTQMVKRVGLKIQNAVERYFASNGLSSQLANYKWEFNLVEDKQLNAWCMPGGKVVVYTGILPVTKDETGLAVVMGHEIAHAIAEHGNERMSQGLMAQMGGVALSTALSTQPAATQQLWMAAYGLGSQYGAILPYGRLQESEADHLGLIFMAMAGYSPNEAVGFWQRMAAQKGGNTTPEFLSTHPADATRIQNIQRLIPEAMKYYRP</sequence>
<dbReference type="Pfam" id="PF01435">
    <property type="entry name" value="Peptidase_M48"/>
    <property type="match status" value="1"/>
</dbReference>
<evidence type="ECO:0000256" key="4">
    <source>
        <dbReference type="ARBA" id="ARBA00022833"/>
    </source>
</evidence>
<keyword evidence="2" id="KW-0479">Metal-binding</keyword>
<dbReference type="Gene3D" id="3.30.2010.10">
    <property type="entry name" value="Metalloproteases ('zincins'), catalytic domain"/>
    <property type="match status" value="1"/>
</dbReference>
<keyword evidence="4 6" id="KW-0862">Zinc</keyword>
<dbReference type="CDD" id="cd07331">
    <property type="entry name" value="M48C_Oma1_like"/>
    <property type="match status" value="1"/>
</dbReference>
<dbReference type="PANTHER" id="PTHR22726">
    <property type="entry name" value="METALLOENDOPEPTIDASE OMA1"/>
    <property type="match status" value="1"/>
</dbReference>
<keyword evidence="1 6" id="KW-0645">Protease</keyword>
<dbReference type="Proteomes" id="UP000006732">
    <property type="component" value="Chromosome"/>
</dbReference>
<dbReference type="GO" id="GO:0051603">
    <property type="term" value="P:proteolysis involved in protein catabolic process"/>
    <property type="evidence" value="ECO:0007669"/>
    <property type="project" value="TreeGrafter"/>
</dbReference>
<dbReference type="EMBL" id="CP000482">
    <property type="protein sequence ID" value="ABL00871.1"/>
    <property type="molecule type" value="Genomic_DNA"/>
</dbReference>
<keyword evidence="5 6" id="KW-0482">Metalloprotease</keyword>
<feature type="domain" description="Peptidase M48" evidence="7">
    <location>
        <begin position="71"/>
        <end position="254"/>
    </location>
</feature>
<dbReference type="KEGG" id="ppd:Ppro_3278"/>
<dbReference type="AlphaFoldDB" id="A1AU50"/>
<dbReference type="RefSeq" id="WP_011737088.1">
    <property type="nucleotide sequence ID" value="NC_008609.1"/>
</dbReference>
<evidence type="ECO:0000256" key="1">
    <source>
        <dbReference type="ARBA" id="ARBA00022670"/>
    </source>
</evidence>
<dbReference type="OrthoDB" id="9810445at2"/>
<dbReference type="STRING" id="338966.Ppro_3278"/>
<evidence type="ECO:0000256" key="2">
    <source>
        <dbReference type="ARBA" id="ARBA00022723"/>
    </source>
</evidence>
<name>A1AU50_PELPD</name>
<dbReference type="eggNOG" id="COG0501">
    <property type="taxonomic scope" value="Bacteria"/>
</dbReference>
<keyword evidence="9" id="KW-1185">Reference proteome</keyword>
<dbReference type="InterPro" id="IPR051156">
    <property type="entry name" value="Mito/Outer_Membr_Metalloprot"/>
</dbReference>
<evidence type="ECO:0000259" key="7">
    <source>
        <dbReference type="Pfam" id="PF01435"/>
    </source>
</evidence>
<evidence type="ECO:0000313" key="8">
    <source>
        <dbReference type="EMBL" id="ABL00871.1"/>
    </source>
</evidence>
<evidence type="ECO:0000256" key="5">
    <source>
        <dbReference type="ARBA" id="ARBA00023049"/>
    </source>
</evidence>